<dbReference type="Proteomes" id="UP000293289">
    <property type="component" value="Unassembled WGS sequence"/>
</dbReference>
<sequence length="146" mass="15474">MTDLEFGPVELVLAAFEGDTPKAGVLEAILDLADAGTVRLLDLVYVTRSDDGVVDWVELDESGIELGEIDLAASGLASHEDLEELSGRLPYGTSALLLVVELTWAKHLASRLFEADGYVVDSVRIPAPVVNAVVEEARVAGALAED</sequence>
<dbReference type="AlphaFoldDB" id="A0A4Q7MER1"/>
<dbReference type="OrthoDB" id="4464342at2"/>
<gene>
    <name evidence="1" type="ORF">EV187_2353</name>
</gene>
<dbReference type="InterPro" id="IPR046288">
    <property type="entry name" value="DUF6325"/>
</dbReference>
<evidence type="ECO:0000313" key="1">
    <source>
        <dbReference type="EMBL" id="RZS66616.1"/>
    </source>
</evidence>
<dbReference type="EMBL" id="SGWY01000002">
    <property type="protein sequence ID" value="RZS66616.1"/>
    <property type="molecule type" value="Genomic_DNA"/>
</dbReference>
<evidence type="ECO:0008006" key="3">
    <source>
        <dbReference type="Google" id="ProtNLM"/>
    </source>
</evidence>
<reference evidence="1 2" key="1">
    <citation type="submission" date="2019-02" db="EMBL/GenBank/DDBJ databases">
        <title>Genomic Encyclopedia of Type Strains, Phase IV (KMG-IV): sequencing the most valuable type-strain genomes for metagenomic binning, comparative biology and taxonomic classification.</title>
        <authorList>
            <person name="Goeker M."/>
        </authorList>
    </citation>
    <scope>NUCLEOTIDE SEQUENCE [LARGE SCALE GENOMIC DNA]</scope>
    <source>
        <strain evidence="1 2">DSM 43045</strain>
    </source>
</reference>
<accession>A0A4Q7MER1</accession>
<evidence type="ECO:0000313" key="2">
    <source>
        <dbReference type="Proteomes" id="UP000293289"/>
    </source>
</evidence>
<organism evidence="1 2">
    <name type="scientific">Agromyces ramosus</name>
    <dbReference type="NCBI Taxonomy" id="33879"/>
    <lineage>
        <taxon>Bacteria</taxon>
        <taxon>Bacillati</taxon>
        <taxon>Actinomycetota</taxon>
        <taxon>Actinomycetes</taxon>
        <taxon>Micrococcales</taxon>
        <taxon>Microbacteriaceae</taxon>
        <taxon>Agromyces</taxon>
    </lineage>
</organism>
<dbReference type="RefSeq" id="WP_130353184.1">
    <property type="nucleotide sequence ID" value="NZ_SGWY01000002.1"/>
</dbReference>
<keyword evidence="2" id="KW-1185">Reference proteome</keyword>
<comment type="caution">
    <text evidence="1">The sequence shown here is derived from an EMBL/GenBank/DDBJ whole genome shotgun (WGS) entry which is preliminary data.</text>
</comment>
<dbReference type="Pfam" id="PF19850">
    <property type="entry name" value="DUF6325"/>
    <property type="match status" value="1"/>
</dbReference>
<name>A0A4Q7MER1_9MICO</name>
<proteinExistence type="predicted"/>
<protein>
    <recommendedName>
        <fullName evidence="3">DUF1269 domain-containing protein</fullName>
    </recommendedName>
</protein>